<dbReference type="InterPro" id="IPR005510">
    <property type="entry name" value="Csm4"/>
</dbReference>
<dbReference type="Proteomes" id="UP000265489">
    <property type="component" value="Unassembled WGS sequence"/>
</dbReference>
<evidence type="ECO:0000256" key="4">
    <source>
        <dbReference type="ARBA" id="ARBA00023118"/>
    </source>
</evidence>
<comment type="similarity">
    <text evidence="1">Belongs to the CRISPR-associated Csm4 family.</text>
</comment>
<comment type="caution">
    <text evidence="5">The sequence shown here is derived from an EMBL/GenBank/DDBJ whole genome shotgun (WGS) entry which is preliminary data.</text>
</comment>
<evidence type="ECO:0000256" key="1">
    <source>
        <dbReference type="ARBA" id="ARBA00005772"/>
    </source>
</evidence>
<accession>A0A395WCM2</accession>
<dbReference type="GO" id="GO:0051607">
    <property type="term" value="P:defense response to virus"/>
    <property type="evidence" value="ECO:0007669"/>
    <property type="project" value="UniProtKB-KW"/>
</dbReference>
<dbReference type="NCBIfam" id="TIGR01903">
    <property type="entry name" value="cas5_csm4"/>
    <property type="match status" value="1"/>
</dbReference>
<organism evidence="5 6">
    <name type="scientific">Holdemanella biformis</name>
    <dbReference type="NCBI Taxonomy" id="1735"/>
    <lineage>
        <taxon>Bacteria</taxon>
        <taxon>Bacillati</taxon>
        <taxon>Bacillota</taxon>
        <taxon>Erysipelotrichia</taxon>
        <taxon>Erysipelotrichales</taxon>
        <taxon>Erysipelotrichaceae</taxon>
        <taxon>Holdemanella</taxon>
    </lineage>
</organism>
<evidence type="ECO:0000313" key="6">
    <source>
        <dbReference type="Proteomes" id="UP000265489"/>
    </source>
</evidence>
<dbReference type="GO" id="GO:0003723">
    <property type="term" value="F:RNA binding"/>
    <property type="evidence" value="ECO:0007669"/>
    <property type="project" value="UniProtKB-KW"/>
</dbReference>
<dbReference type="GeneID" id="66579412"/>
<reference evidence="5 6" key="1">
    <citation type="submission" date="2018-08" db="EMBL/GenBank/DDBJ databases">
        <title>A genome reference for cultivated species of the human gut microbiota.</title>
        <authorList>
            <person name="Zou Y."/>
            <person name="Xue W."/>
            <person name="Luo G."/>
        </authorList>
    </citation>
    <scope>NUCLEOTIDE SEQUENCE [LARGE SCALE GENOMIC DNA]</scope>
    <source>
        <strain evidence="5 6">AF15-20</strain>
    </source>
</reference>
<protein>
    <recommendedName>
        <fullName evidence="2">CRISPR system Cms protein Csm4</fullName>
    </recommendedName>
</protein>
<dbReference type="EMBL" id="QRYQ01000006">
    <property type="protein sequence ID" value="RGU92337.1"/>
    <property type="molecule type" value="Genomic_DNA"/>
</dbReference>
<gene>
    <name evidence="5" type="ORF">DWW32_04990</name>
</gene>
<dbReference type="RefSeq" id="WP_118324983.1">
    <property type="nucleotide sequence ID" value="NZ_CATXNH010000047.1"/>
</dbReference>
<keyword evidence="3" id="KW-0694">RNA-binding</keyword>
<evidence type="ECO:0000313" key="5">
    <source>
        <dbReference type="EMBL" id="RGU92337.1"/>
    </source>
</evidence>
<dbReference type="AlphaFoldDB" id="A0A395WCM2"/>
<evidence type="ECO:0000256" key="3">
    <source>
        <dbReference type="ARBA" id="ARBA00022884"/>
    </source>
</evidence>
<keyword evidence="4" id="KW-0051">Antiviral defense</keyword>
<evidence type="ECO:0000256" key="2">
    <source>
        <dbReference type="ARBA" id="ARBA00016109"/>
    </source>
</evidence>
<proteinExistence type="inferred from homology"/>
<name>A0A395WCM2_9FIRM</name>
<sequence>MKTYRVEFECKSRINKLPDAQTIFGVICSIYKNVYGDEKFNEYISSLKEGHPLFVHSSLFPEGLFPMIKESLFDVSLVNEQTLKSSPSEQIGVLSQLKKYKKISYIAEGIMKDYIFANKVDELKSEQLKNPDAFQIDGGILKRNNSQKNVYETKNILVTHARIDKLNIEGENRSLYYDQSIFHKQGQKFFMFVKTDLDMHKVEDVLKYIEYFPIGSKGSTGNNVFKYVEYKKYNYDNVNPNVVLLSKCLPMENEFDYDNSFYGVFSNQYHSSNEYKNYVIGKISKLVEGSLMAPIEKKEYYGQLLNVSNDENPLYHYGIGFVL</sequence>